<comment type="caution">
    <text evidence="1">The sequence shown here is derived from an EMBL/GenBank/DDBJ whole genome shotgun (WGS) entry which is preliminary data.</text>
</comment>
<gene>
    <name evidence="1" type="ORF">FRX31_022517</name>
</gene>
<accession>A0A7J6VS27</accession>
<evidence type="ECO:0000313" key="2">
    <source>
        <dbReference type="Proteomes" id="UP000554482"/>
    </source>
</evidence>
<name>A0A7J6VS27_THATH</name>
<protein>
    <submittedName>
        <fullName evidence="1">Uncharacterized protein</fullName>
    </submittedName>
</protein>
<proteinExistence type="predicted"/>
<evidence type="ECO:0000313" key="1">
    <source>
        <dbReference type="EMBL" id="KAF5187896.1"/>
    </source>
</evidence>
<sequence>MDLAISLISREFTEKLMAQAIATVYGDSTINGTPMFMMIINDVKLRFVELQHRFKNTTANIEAVTILGRQNLIKCIQLKVSLLFSSSNKYP</sequence>
<reference evidence="1 2" key="1">
    <citation type="submission" date="2020-06" db="EMBL/GenBank/DDBJ databases">
        <title>Transcriptomic and genomic resources for Thalictrum thalictroides and T. hernandezii: Facilitating candidate gene discovery in an emerging model plant lineage.</title>
        <authorList>
            <person name="Arias T."/>
            <person name="Riano-Pachon D.M."/>
            <person name="Di Stilio V.S."/>
        </authorList>
    </citation>
    <scope>NUCLEOTIDE SEQUENCE [LARGE SCALE GENOMIC DNA]</scope>
    <source>
        <strain evidence="2">cv. WT478/WT964</strain>
        <tissue evidence="1">Leaves</tissue>
    </source>
</reference>
<organism evidence="1 2">
    <name type="scientific">Thalictrum thalictroides</name>
    <name type="common">Rue-anemone</name>
    <name type="synonym">Anemone thalictroides</name>
    <dbReference type="NCBI Taxonomy" id="46969"/>
    <lineage>
        <taxon>Eukaryota</taxon>
        <taxon>Viridiplantae</taxon>
        <taxon>Streptophyta</taxon>
        <taxon>Embryophyta</taxon>
        <taxon>Tracheophyta</taxon>
        <taxon>Spermatophyta</taxon>
        <taxon>Magnoliopsida</taxon>
        <taxon>Ranunculales</taxon>
        <taxon>Ranunculaceae</taxon>
        <taxon>Thalictroideae</taxon>
        <taxon>Thalictrum</taxon>
    </lineage>
</organism>
<keyword evidence="2" id="KW-1185">Reference proteome</keyword>
<dbReference type="AlphaFoldDB" id="A0A7J6VS27"/>
<dbReference type="EMBL" id="JABWDY010027430">
    <property type="protein sequence ID" value="KAF5187896.1"/>
    <property type="molecule type" value="Genomic_DNA"/>
</dbReference>
<dbReference type="Proteomes" id="UP000554482">
    <property type="component" value="Unassembled WGS sequence"/>
</dbReference>